<protein>
    <recommendedName>
        <fullName evidence="4">Plectrovirus-related protein</fullName>
    </recommendedName>
</protein>
<sequence length="114" mass="13680">MIKLSNFVKKNQNVENYFISKEFKTIKEYKKLKKWYILVNFVAWFLYIFLFISSVVLVYVFILNINNNNKEIFILALVLWFVSVILAIVPTILEHIDLNKGFKKQLKKEVDKIE</sequence>
<dbReference type="Proteomes" id="UP000464735">
    <property type="component" value="Chromosome"/>
</dbReference>
<evidence type="ECO:0000313" key="2">
    <source>
        <dbReference type="EMBL" id="QIA69110.1"/>
    </source>
</evidence>
<evidence type="ECO:0008006" key="4">
    <source>
        <dbReference type="Google" id="ProtNLM"/>
    </source>
</evidence>
<feature type="transmembrane region" description="Helical" evidence="1">
    <location>
        <begin position="35"/>
        <end position="60"/>
    </location>
</feature>
<dbReference type="EMBL" id="CP046368">
    <property type="protein sequence ID" value="QIA69110.1"/>
    <property type="molecule type" value="Genomic_DNA"/>
</dbReference>
<keyword evidence="1" id="KW-0472">Membrane</keyword>
<keyword evidence="1" id="KW-0812">Transmembrane</keyword>
<reference evidence="2 3" key="1">
    <citation type="submission" date="2019-11" db="EMBL/GenBank/DDBJ databases">
        <title>Whole genome sequencing and comparative genomics analyses of five strains of Spiroplasma citri.</title>
        <authorList>
            <person name="Yokomi R."/>
            <person name="Chen J."/>
            <person name="Rattner R."/>
            <person name="Vidalakis G."/>
        </authorList>
    </citation>
    <scope>NUCLEOTIDE SEQUENCE [LARGE SCALE GENOMIC DNA]</scope>
    <source>
        <strain evidence="2 3">BR12</strain>
    </source>
</reference>
<accession>A0AAJ4EJU3</accession>
<proteinExistence type="predicted"/>
<evidence type="ECO:0000256" key="1">
    <source>
        <dbReference type="SAM" id="Phobius"/>
    </source>
</evidence>
<gene>
    <name evidence="2" type="ORF">GL298_06135</name>
</gene>
<keyword evidence="1" id="KW-1133">Transmembrane helix</keyword>
<feature type="transmembrane region" description="Helical" evidence="1">
    <location>
        <begin position="72"/>
        <end position="93"/>
    </location>
</feature>
<dbReference type="AlphaFoldDB" id="A0AAJ4EJU3"/>
<name>A0AAJ4EJU3_SPICI</name>
<evidence type="ECO:0000313" key="3">
    <source>
        <dbReference type="Proteomes" id="UP000464735"/>
    </source>
</evidence>
<organism evidence="2 3">
    <name type="scientific">Spiroplasma citri</name>
    <dbReference type="NCBI Taxonomy" id="2133"/>
    <lineage>
        <taxon>Bacteria</taxon>
        <taxon>Bacillati</taxon>
        <taxon>Mycoplasmatota</taxon>
        <taxon>Mollicutes</taxon>
        <taxon>Entomoplasmatales</taxon>
        <taxon>Spiroplasmataceae</taxon>
        <taxon>Spiroplasma</taxon>
    </lineage>
</organism>